<sequence>MLFCLRSLTLNCVRWGPVSRLGVPVRFGEVLREFRLRAVWTQEALAARAGVSAHAVSVLEAGRRRPRLSTMVRLADALELDADDRDRLIASAGTPSSAGAGATQSPQPDPAPPPASAGDPVPRMLPGTVADFTGRAGELGQLVDLVRTERVRGRAAVVVSAVDGMAGIGKTALVIHAAHAVADDFPDGQLYVDLQGHTPGRGPLEPGASLARLLRAVGAPDSQLSAGTDDLARLWRSRVAGRRLLIVLDNALDAGQVRPLLPGEGPSLVLITSRRRLVDLEGAESMSMCTMPPVDAVSLFRRIVGAQRVAGQHDAVAEVVLRCGYLPLAIRIAAARLRHRASWRVADLVDRLDRVVTADADPAASQVTAAFTMSYQRLRPAQQRMFRLLGLVPGTDLDTAAAAALAGLPADTAEVLLEDLLDHHLLEQHTPGRYTFHDLLREHARRAALRTDDASARTAALRGLFDHYLRTAATAVDVLYPHHEHHVDPPLGQDDLPVPPFDDATARAWIGRELSNLVACAELAEATGLPGHTRDLAAVLCRYLMQRPHPAEALALHTAEVSAARALADPTAEVNALTNLSQAHKQNGNFPDAIEHMRTALALARRVGDAAGERHALAAFGALSLSMGELGDTVTYSRDALRASRAAGDHGPQGDILNQLGTAHCRQGRYQEAIDAYQQSIALARELGDQVAEARALCNIASVHGMMGDYPQTLHHLREALGHARAAEDLMGEAVILANIGVAQQRLGHLTDAIDHLEQSRTIAEGIGDVLGQARVTIVIGATHIRLGQHQQARLHLENALTNARVLGERNLHTLALNRLGDLARVTGDPDTAQQHHQQARVLAADIGNRFEHARARAGIGDALSDLGRPDEAREHWTEALQQYRELGVPEAADVEHRLSTGEVPAP</sequence>
<dbReference type="InterPro" id="IPR019734">
    <property type="entry name" value="TPR_rpt"/>
</dbReference>
<name>A0A5B2XHJ1_9PSEU</name>
<feature type="repeat" description="TPR" evidence="1">
    <location>
        <begin position="654"/>
        <end position="687"/>
    </location>
</feature>
<dbReference type="SMART" id="SM00028">
    <property type="entry name" value="TPR"/>
    <property type="match status" value="7"/>
</dbReference>
<dbReference type="InterPro" id="IPR027417">
    <property type="entry name" value="P-loop_NTPase"/>
</dbReference>
<protein>
    <submittedName>
        <fullName evidence="4">Tetratricopeptide repeat protein</fullName>
    </submittedName>
</protein>
<evidence type="ECO:0000313" key="4">
    <source>
        <dbReference type="EMBL" id="KAA2262676.1"/>
    </source>
</evidence>
<dbReference type="CDD" id="cd00093">
    <property type="entry name" value="HTH_XRE"/>
    <property type="match status" value="1"/>
</dbReference>
<keyword evidence="5" id="KW-1185">Reference proteome</keyword>
<dbReference type="GO" id="GO:0043531">
    <property type="term" value="F:ADP binding"/>
    <property type="evidence" value="ECO:0007669"/>
    <property type="project" value="InterPro"/>
</dbReference>
<dbReference type="SMART" id="SM00530">
    <property type="entry name" value="HTH_XRE"/>
    <property type="match status" value="1"/>
</dbReference>
<organism evidence="4 5">
    <name type="scientific">Solihabitans fulvus</name>
    <dbReference type="NCBI Taxonomy" id="1892852"/>
    <lineage>
        <taxon>Bacteria</taxon>
        <taxon>Bacillati</taxon>
        <taxon>Actinomycetota</taxon>
        <taxon>Actinomycetes</taxon>
        <taxon>Pseudonocardiales</taxon>
        <taxon>Pseudonocardiaceae</taxon>
        <taxon>Solihabitans</taxon>
    </lineage>
</organism>
<feature type="domain" description="HTH cro/C1-type" evidence="3">
    <location>
        <begin position="31"/>
        <end position="85"/>
    </location>
</feature>
<feature type="region of interest" description="Disordered" evidence="2">
    <location>
        <begin position="90"/>
        <end position="128"/>
    </location>
</feature>
<dbReference type="InterPro" id="IPR010982">
    <property type="entry name" value="Lambda_DNA-bd_dom_sf"/>
</dbReference>
<evidence type="ECO:0000259" key="3">
    <source>
        <dbReference type="PROSITE" id="PS50943"/>
    </source>
</evidence>
<dbReference type="Gene3D" id="3.40.50.300">
    <property type="entry name" value="P-loop containing nucleotide triphosphate hydrolases"/>
    <property type="match status" value="1"/>
</dbReference>
<gene>
    <name evidence="4" type="ORF">F0L68_12330</name>
</gene>
<dbReference type="Gene3D" id="1.10.10.10">
    <property type="entry name" value="Winged helix-like DNA-binding domain superfamily/Winged helix DNA-binding domain"/>
    <property type="match status" value="1"/>
</dbReference>
<dbReference type="PROSITE" id="PS50943">
    <property type="entry name" value="HTH_CROC1"/>
    <property type="match status" value="1"/>
</dbReference>
<accession>A0A5B2XHJ1</accession>
<dbReference type="PANTHER" id="PTHR47691">
    <property type="entry name" value="REGULATOR-RELATED"/>
    <property type="match status" value="1"/>
</dbReference>
<comment type="caution">
    <text evidence="4">The sequence shown here is derived from an EMBL/GenBank/DDBJ whole genome shotgun (WGS) entry which is preliminary data.</text>
</comment>
<evidence type="ECO:0000256" key="1">
    <source>
        <dbReference type="PROSITE-ProRule" id="PRU00339"/>
    </source>
</evidence>
<dbReference type="Gene3D" id="1.10.260.40">
    <property type="entry name" value="lambda repressor-like DNA-binding domains"/>
    <property type="match status" value="1"/>
</dbReference>
<dbReference type="PRINTS" id="PR00364">
    <property type="entry name" value="DISEASERSIST"/>
</dbReference>
<dbReference type="AlphaFoldDB" id="A0A5B2XHJ1"/>
<evidence type="ECO:0000256" key="2">
    <source>
        <dbReference type="SAM" id="MobiDB-lite"/>
    </source>
</evidence>
<dbReference type="SUPFAM" id="SSF52540">
    <property type="entry name" value="P-loop containing nucleoside triphosphate hydrolases"/>
    <property type="match status" value="1"/>
</dbReference>
<reference evidence="4 5" key="1">
    <citation type="submission" date="2019-09" db="EMBL/GenBank/DDBJ databases">
        <title>Goodfellowia gen. nov., a new genus of the Pseudonocardineae related to Actinoalloteichus, containing Goodfellowia coeruleoviolacea gen. nov., comb. nov. gen. nov., comb. nov.</title>
        <authorList>
            <person name="Labeda D."/>
        </authorList>
    </citation>
    <scope>NUCLEOTIDE SEQUENCE [LARGE SCALE GENOMIC DNA]</scope>
    <source>
        <strain evidence="4 5">AN110305</strain>
    </source>
</reference>
<dbReference type="Proteomes" id="UP000323454">
    <property type="component" value="Unassembled WGS sequence"/>
</dbReference>
<dbReference type="Gene3D" id="1.25.40.10">
    <property type="entry name" value="Tetratricopeptide repeat domain"/>
    <property type="match status" value="2"/>
</dbReference>
<dbReference type="SUPFAM" id="SSF48452">
    <property type="entry name" value="TPR-like"/>
    <property type="match status" value="3"/>
</dbReference>
<reference evidence="4 5" key="2">
    <citation type="submission" date="2019-09" db="EMBL/GenBank/DDBJ databases">
        <authorList>
            <person name="Jin C."/>
        </authorList>
    </citation>
    <scope>NUCLEOTIDE SEQUENCE [LARGE SCALE GENOMIC DNA]</scope>
    <source>
        <strain evidence="4 5">AN110305</strain>
    </source>
</reference>
<evidence type="ECO:0000313" key="5">
    <source>
        <dbReference type="Proteomes" id="UP000323454"/>
    </source>
</evidence>
<dbReference type="Pfam" id="PF13560">
    <property type="entry name" value="HTH_31"/>
    <property type="match status" value="1"/>
</dbReference>
<dbReference type="PROSITE" id="PS50005">
    <property type="entry name" value="TPR"/>
    <property type="match status" value="1"/>
</dbReference>
<dbReference type="EMBL" id="VUOB01000021">
    <property type="protein sequence ID" value="KAA2262676.1"/>
    <property type="molecule type" value="Genomic_DNA"/>
</dbReference>
<keyword evidence="1" id="KW-0802">TPR repeat</keyword>
<proteinExistence type="predicted"/>
<dbReference type="OrthoDB" id="3864200at2"/>
<dbReference type="InterPro" id="IPR001387">
    <property type="entry name" value="Cro/C1-type_HTH"/>
</dbReference>
<dbReference type="InterPro" id="IPR036388">
    <property type="entry name" value="WH-like_DNA-bd_sf"/>
</dbReference>
<dbReference type="SUPFAM" id="SSF47413">
    <property type="entry name" value="lambda repressor-like DNA-binding domains"/>
    <property type="match status" value="1"/>
</dbReference>
<feature type="compositionally biased region" description="Low complexity" evidence="2">
    <location>
        <begin position="90"/>
        <end position="106"/>
    </location>
</feature>
<dbReference type="PANTHER" id="PTHR47691:SF3">
    <property type="entry name" value="HTH-TYPE TRANSCRIPTIONAL REGULATOR RV0890C-RELATED"/>
    <property type="match status" value="1"/>
</dbReference>
<dbReference type="InterPro" id="IPR011990">
    <property type="entry name" value="TPR-like_helical_dom_sf"/>
</dbReference>
<dbReference type="Pfam" id="PF13374">
    <property type="entry name" value="TPR_10"/>
    <property type="match status" value="1"/>
</dbReference>
<dbReference type="GO" id="GO:0003677">
    <property type="term" value="F:DNA binding"/>
    <property type="evidence" value="ECO:0007669"/>
    <property type="project" value="InterPro"/>
</dbReference>
<dbReference type="Pfam" id="PF13424">
    <property type="entry name" value="TPR_12"/>
    <property type="match status" value="3"/>
</dbReference>